<evidence type="ECO:0000256" key="1">
    <source>
        <dbReference type="ARBA" id="ARBA00004141"/>
    </source>
</evidence>
<dbReference type="PANTHER" id="PTHR34703">
    <property type="entry name" value="ANTIPORTER SUBUNIT MNHG2-RELATED"/>
    <property type="match status" value="1"/>
</dbReference>
<comment type="caution">
    <text evidence="4">The sequence shown here is derived from an EMBL/GenBank/DDBJ whole genome shotgun (WGS) entry which is preliminary data.</text>
</comment>
<dbReference type="Pfam" id="PF03334">
    <property type="entry name" value="PhaG_MnhG_YufB"/>
    <property type="match status" value="1"/>
</dbReference>
<evidence type="ECO:0000313" key="4">
    <source>
        <dbReference type="EMBL" id="KYH35636.1"/>
    </source>
</evidence>
<dbReference type="PANTHER" id="PTHR34703:SF1">
    <property type="entry name" value="ANTIPORTER SUBUNIT MNHG2-RELATED"/>
    <property type="match status" value="1"/>
</dbReference>
<organism evidence="4 5">
    <name type="scientific">Clostridium tepidiprofundi DSM 19306</name>
    <dbReference type="NCBI Taxonomy" id="1121338"/>
    <lineage>
        <taxon>Bacteria</taxon>
        <taxon>Bacillati</taxon>
        <taxon>Bacillota</taxon>
        <taxon>Clostridia</taxon>
        <taxon>Eubacteriales</taxon>
        <taxon>Clostridiaceae</taxon>
        <taxon>Clostridium</taxon>
    </lineage>
</organism>
<evidence type="ECO:0000256" key="2">
    <source>
        <dbReference type="ARBA" id="ARBA00008404"/>
    </source>
</evidence>
<dbReference type="GO" id="GO:0015385">
    <property type="term" value="F:sodium:proton antiporter activity"/>
    <property type="evidence" value="ECO:0007669"/>
    <property type="project" value="TreeGrafter"/>
</dbReference>
<comment type="subcellular location">
    <subcellularLocation>
        <location evidence="1">Membrane</location>
        <topology evidence="1">Multi-pass membrane protein</topology>
    </subcellularLocation>
</comment>
<dbReference type="EMBL" id="LTBA01000001">
    <property type="protein sequence ID" value="KYH35636.1"/>
    <property type="molecule type" value="Genomic_DNA"/>
</dbReference>
<keyword evidence="5" id="KW-1185">Reference proteome</keyword>
<keyword evidence="3" id="KW-0472">Membrane</keyword>
<sequence>MIRIVMDVFFALGIFFIFAGIVGMLRMPDTFCRLQSSTNIVTMGGLSILVGATIFGFYSGNSSIAIKSIVMGIFILLTNPAASHAMTKAAYKSGANMDKKSVCDHYGRDKLNE</sequence>
<comment type="similarity">
    <text evidence="2">Belongs to the CPA3 antiporters (TC 2.A.63) subunit G family.</text>
</comment>
<protein>
    <submittedName>
        <fullName evidence="4">Na(+)/H(+) antiporter subunit G</fullName>
    </submittedName>
</protein>
<dbReference type="NCBIfam" id="TIGR01300">
    <property type="entry name" value="CPA3_mnhG_phaG"/>
    <property type="match status" value="1"/>
</dbReference>
<accession>A0A151B6V5</accession>
<proteinExistence type="inferred from homology"/>
<name>A0A151B6V5_9CLOT</name>
<keyword evidence="3" id="KW-0812">Transmembrane</keyword>
<dbReference type="STRING" id="1121338.CLTEP_00290"/>
<feature type="transmembrane region" description="Helical" evidence="3">
    <location>
        <begin position="64"/>
        <end position="82"/>
    </location>
</feature>
<dbReference type="Proteomes" id="UP000075531">
    <property type="component" value="Unassembled WGS sequence"/>
</dbReference>
<dbReference type="InterPro" id="IPR005133">
    <property type="entry name" value="PhaG_MnhG_YufB"/>
</dbReference>
<feature type="transmembrane region" description="Helical" evidence="3">
    <location>
        <begin position="37"/>
        <end position="58"/>
    </location>
</feature>
<reference evidence="4 5" key="1">
    <citation type="submission" date="2016-02" db="EMBL/GenBank/DDBJ databases">
        <title>Genome sequence of Clostridium tepidiprofundi DSM 19306.</title>
        <authorList>
            <person name="Poehlein A."/>
            <person name="Daniel R."/>
        </authorList>
    </citation>
    <scope>NUCLEOTIDE SEQUENCE [LARGE SCALE GENOMIC DNA]</scope>
    <source>
        <strain evidence="4 5">DSM 19306</strain>
    </source>
</reference>
<dbReference type="RefSeq" id="WP_066820730.1">
    <property type="nucleotide sequence ID" value="NZ_LTBA01000001.1"/>
</dbReference>
<evidence type="ECO:0000313" key="5">
    <source>
        <dbReference type="Proteomes" id="UP000075531"/>
    </source>
</evidence>
<dbReference type="PATRIC" id="fig|1121338.3.peg.30"/>
<dbReference type="AlphaFoldDB" id="A0A151B6V5"/>
<dbReference type="OrthoDB" id="9806575at2"/>
<feature type="transmembrane region" description="Helical" evidence="3">
    <location>
        <begin position="6"/>
        <end position="25"/>
    </location>
</feature>
<keyword evidence="3" id="KW-1133">Transmembrane helix</keyword>
<evidence type="ECO:0000256" key="3">
    <source>
        <dbReference type="SAM" id="Phobius"/>
    </source>
</evidence>
<gene>
    <name evidence="4" type="primary">mrpG</name>
    <name evidence="4" type="ORF">CLTEP_00290</name>
</gene>